<dbReference type="GO" id="GO:0046983">
    <property type="term" value="F:protein dimerization activity"/>
    <property type="evidence" value="ECO:0007669"/>
    <property type="project" value="InterPro"/>
</dbReference>
<name>A0A8J5UMI9_FUSOX</name>
<keyword evidence="2" id="KW-0479">Metal-binding</keyword>
<evidence type="ECO:0000256" key="2">
    <source>
        <dbReference type="ARBA" id="ARBA00022723"/>
    </source>
</evidence>
<organism evidence="9 10">
    <name type="scientific">Fusarium oxysporum f. sp. raphani</name>
    <dbReference type="NCBI Taxonomy" id="96318"/>
    <lineage>
        <taxon>Eukaryota</taxon>
        <taxon>Fungi</taxon>
        <taxon>Dikarya</taxon>
        <taxon>Ascomycota</taxon>
        <taxon>Pezizomycotina</taxon>
        <taxon>Sordariomycetes</taxon>
        <taxon>Hypocreomycetidae</taxon>
        <taxon>Hypocreales</taxon>
        <taxon>Nectriaceae</taxon>
        <taxon>Fusarium</taxon>
        <taxon>Fusarium oxysporum species complex</taxon>
    </lineage>
</organism>
<evidence type="ECO:0000256" key="6">
    <source>
        <dbReference type="SAM" id="MobiDB-lite"/>
    </source>
</evidence>
<dbReference type="EMBL" id="JAELUR010000005">
    <property type="protein sequence ID" value="KAG7431061.1"/>
    <property type="molecule type" value="Genomic_DNA"/>
</dbReference>
<comment type="caution">
    <text evidence="9">The sequence shown here is derived from an EMBL/GenBank/DDBJ whole genome shotgun (WGS) entry which is preliminary data.</text>
</comment>
<gene>
    <name evidence="9" type="ORF">Forpi1262_v008226</name>
    <name evidence="8" type="ORF">Forpi1262_v018939</name>
</gene>
<evidence type="ECO:0000313" key="10">
    <source>
        <dbReference type="Proteomes" id="UP000693942"/>
    </source>
</evidence>
<feature type="region of interest" description="Disordered" evidence="6">
    <location>
        <begin position="1"/>
        <end position="28"/>
    </location>
</feature>
<keyword evidence="3" id="KW-0863">Zinc-finger</keyword>
<dbReference type="GO" id="GO:0005634">
    <property type="term" value="C:nucleus"/>
    <property type="evidence" value="ECO:0007669"/>
    <property type="project" value="UniProtKB-SubCell"/>
</dbReference>
<dbReference type="Pfam" id="PF05699">
    <property type="entry name" value="Dimer_Tnp_hAT"/>
    <property type="match status" value="1"/>
</dbReference>
<evidence type="ECO:0000256" key="5">
    <source>
        <dbReference type="ARBA" id="ARBA00023242"/>
    </source>
</evidence>
<dbReference type="InterPro" id="IPR008906">
    <property type="entry name" value="HATC_C_dom"/>
</dbReference>
<keyword evidence="4" id="KW-0862">Zinc</keyword>
<evidence type="ECO:0000256" key="1">
    <source>
        <dbReference type="ARBA" id="ARBA00004123"/>
    </source>
</evidence>
<dbReference type="Proteomes" id="UP000693942">
    <property type="component" value="Unassembled WGS sequence"/>
</dbReference>
<proteinExistence type="predicted"/>
<keyword evidence="5" id="KW-0539">Nucleus</keyword>
<dbReference type="EMBL" id="JAELUR010000043">
    <property type="protein sequence ID" value="KAG7402489.1"/>
    <property type="molecule type" value="Genomic_DNA"/>
</dbReference>
<evidence type="ECO:0000259" key="7">
    <source>
        <dbReference type="Pfam" id="PF05699"/>
    </source>
</evidence>
<feature type="domain" description="HAT C-terminal dimerisation" evidence="7">
    <location>
        <begin position="1281"/>
        <end position="1363"/>
    </location>
</feature>
<evidence type="ECO:0000313" key="9">
    <source>
        <dbReference type="EMBL" id="KAG7431061.1"/>
    </source>
</evidence>
<protein>
    <submittedName>
        <fullName evidence="9">Putative AC transposase</fullName>
    </submittedName>
</protein>
<dbReference type="GO" id="GO:0008270">
    <property type="term" value="F:zinc ion binding"/>
    <property type="evidence" value="ECO:0007669"/>
    <property type="project" value="UniProtKB-KW"/>
</dbReference>
<reference evidence="9" key="1">
    <citation type="submission" date="2021-04" db="EMBL/GenBank/DDBJ databases">
        <title>First draft genome resource for Brassicaceae pathogens Fusarium oxysporum f. sp. raphani and Fusarium oxysporum f. sp. rapae.</title>
        <authorList>
            <person name="Asai S."/>
        </authorList>
    </citation>
    <scope>NUCLEOTIDE SEQUENCE</scope>
    <source>
        <strain evidence="9">Tf1262</strain>
    </source>
</reference>
<dbReference type="InterPro" id="IPR052035">
    <property type="entry name" value="ZnF_BED_domain_contain"/>
</dbReference>
<dbReference type="PANTHER" id="PTHR46481">
    <property type="entry name" value="ZINC FINGER BED DOMAIN-CONTAINING PROTEIN 4"/>
    <property type="match status" value="1"/>
</dbReference>
<sequence>MDSFDEEDAASTPPPPSELSTSSASTKYAPSRFPDYEAWTIDKFERFPGFTICHDPSRERTWWWQFGFRMKDNRSQPHKIVWICERCFLRNRLKTTHYVFIASTAGGIVRHLSREHKVVPPSRQRTGPVSGNGGAQRNLLDMLHADPTNPRDQSLLSNLHSLFDPAVNQLLLLDWLTYHNLPFNLVNSERFRRLLLYNNPSLQEEQIPSDRTLVNLLTNEYNRARGPVHVLLQKARSMIHFTFDGWTSRQNASFLGINAHFVDRDWKQWRILLALPALRNRHTGAALADEVADTICAFGLQDRIGYYTLDNATNNDTAMEALAAEFDFDKDERRIRCAPHFLNLAVRAMMYGSKRDNFDELLAHWGDKDFMTEEDEQRQLSDAINELGTDDDFGTPSMEEDLELETAPEQSQDQCQVPEIINAEKVDKYRKFGPFGKLHNIGIALRMNSQLLEDFYEAQRQTAPTEPVLAWVQNVCTRWQSDEAMASRALLKRSAVNRMLSIIEERWVSQGGKEQDRPAILKENLSLEEWKVVATVQKILQPFKVASKQLQGEGISGKRSTSGGFDEYFQVVEMLLDHLELAVQGVIIEENDDHIMEEVHLFDDMDAKTRKLLKIYIKLGWKKLNDYYGKLTSTAYVAAVVFHPCKKWRTLEQLWNQLPSRQTSEWRKTYEGNLTRVWEEKYKDMAHEVACNAVSASESNSALDYIERRLAFSRSLVRPDSQERQSKRRKQSATLPVQDELDQYLSEPPVDNIAYKVDPIAWWRDVGALGFDEFKELLIRWIVYCHIAFFQIENLYFRELLFYIFPGLTTLLPKARLVVRRWIIEAFEARKDSLRQEMQTAHCNISISFDIWTSPNYQAILGCVAHFINTSGKRRTVVLALRELVGEHSGENMADVLLHIFDDYGISGRIGYFMADNASSNDACIDLVLKALYPNMSRKHRVRRRLRCFGHIVNVCAQAFIMGKDASKTCKDLDSAYREGDYTRIRELWKKRGAIGRLHNIVRYIRASPQRRQFFRSIQIGGDLAAFDGLELVQSQSTRWNSYFLSIGRALNVKERIQLFCDQYEPPQSDRDALDQRLGPRQWDELGHLHDQLETFYEATVMNEGRQWTLADHFQSLDWLMDEIHLARRKFEQLAEDALRKRGPNRQDKHDEFDDYNWLAAAAEVAWQKCEKYYNKADESPAYYAAISLNPSLKNQWYYQVWNGSDDKRAWIQAAVGAVKELWVDEYKGKFAHGAPVPTHVFKSPEPKEKSFTSVRNHKRLKLRHIDPHSSPELPSTDHYNEFITTDVIGLNDDEEFDPIQYWNERYHSQTDLARMALDVLALPPMSDECERLFSSAKLLLTDNRSRLRMDVIEASECLRAWYGRPEQKAFEDSAIGLMEGEAGSTVGADGPGEGE</sequence>
<accession>A0A8J5UMI9</accession>
<evidence type="ECO:0000256" key="4">
    <source>
        <dbReference type="ARBA" id="ARBA00022833"/>
    </source>
</evidence>
<evidence type="ECO:0000313" key="8">
    <source>
        <dbReference type="EMBL" id="KAG7402489.1"/>
    </source>
</evidence>
<evidence type="ECO:0000256" key="3">
    <source>
        <dbReference type="ARBA" id="ARBA00022771"/>
    </source>
</evidence>
<comment type="subcellular location">
    <subcellularLocation>
        <location evidence="1">Nucleus</location>
    </subcellularLocation>
</comment>
<dbReference type="PANTHER" id="PTHR46481:SF10">
    <property type="entry name" value="ZINC FINGER BED DOMAIN-CONTAINING PROTEIN 39"/>
    <property type="match status" value="1"/>
</dbReference>